<dbReference type="SUPFAM" id="SSF53955">
    <property type="entry name" value="Lysozyme-like"/>
    <property type="match status" value="1"/>
</dbReference>
<dbReference type="GO" id="GO:0004553">
    <property type="term" value="F:hydrolase activity, hydrolyzing O-glycosyl compounds"/>
    <property type="evidence" value="ECO:0007669"/>
    <property type="project" value="InterPro"/>
</dbReference>
<keyword evidence="6" id="KW-1185">Reference proteome</keyword>
<dbReference type="EMBL" id="OUUY01000075">
    <property type="protein sequence ID" value="SPQ00680.1"/>
    <property type="molecule type" value="Genomic_DNA"/>
</dbReference>
<dbReference type="PANTHER" id="PTHR37423:SF2">
    <property type="entry name" value="MEMBRANE-BOUND LYTIC MUREIN TRANSGLYCOSYLASE C"/>
    <property type="match status" value="1"/>
</dbReference>
<evidence type="ECO:0000313" key="6">
    <source>
        <dbReference type="Proteomes" id="UP000245125"/>
    </source>
</evidence>
<dbReference type="GO" id="GO:0008933">
    <property type="term" value="F:peptidoglycan lytic transglycosylase activity"/>
    <property type="evidence" value="ECO:0007669"/>
    <property type="project" value="InterPro"/>
</dbReference>
<dbReference type="InterPro" id="IPR019734">
    <property type="entry name" value="TPR_rpt"/>
</dbReference>
<dbReference type="GO" id="GO:0000270">
    <property type="term" value="P:peptidoglycan metabolic process"/>
    <property type="evidence" value="ECO:0007669"/>
    <property type="project" value="InterPro"/>
</dbReference>
<dbReference type="Gene3D" id="1.25.40.10">
    <property type="entry name" value="Tetratricopeptide repeat domain"/>
    <property type="match status" value="3"/>
</dbReference>
<keyword evidence="2" id="KW-0732">Signal</keyword>
<organism evidence="5 6">
    <name type="scientific">Candidatus Sulfobium mesophilum</name>
    <dbReference type="NCBI Taxonomy" id="2016548"/>
    <lineage>
        <taxon>Bacteria</taxon>
        <taxon>Pseudomonadati</taxon>
        <taxon>Nitrospirota</taxon>
        <taxon>Nitrospiria</taxon>
        <taxon>Nitrospirales</taxon>
        <taxon>Nitrospiraceae</taxon>
        <taxon>Candidatus Sulfobium</taxon>
    </lineage>
</organism>
<dbReference type="AlphaFoldDB" id="A0A2U3QH51"/>
<evidence type="ECO:0000259" key="4">
    <source>
        <dbReference type="Pfam" id="PF01464"/>
    </source>
</evidence>
<dbReference type="GO" id="GO:0042597">
    <property type="term" value="C:periplasmic space"/>
    <property type="evidence" value="ECO:0007669"/>
    <property type="project" value="InterPro"/>
</dbReference>
<dbReference type="Gene3D" id="1.10.530.10">
    <property type="match status" value="1"/>
</dbReference>
<reference evidence="6" key="1">
    <citation type="submission" date="2018-03" db="EMBL/GenBank/DDBJ databases">
        <authorList>
            <person name="Zecchin S."/>
        </authorList>
    </citation>
    <scope>NUCLEOTIDE SEQUENCE [LARGE SCALE GENOMIC DNA]</scope>
</reference>
<dbReference type="Pfam" id="PF13432">
    <property type="entry name" value="TPR_16"/>
    <property type="match status" value="1"/>
</dbReference>
<feature type="domain" description="Transglycosylase SLT" evidence="4">
    <location>
        <begin position="517"/>
        <end position="625"/>
    </location>
</feature>
<evidence type="ECO:0000256" key="1">
    <source>
        <dbReference type="ARBA" id="ARBA00007734"/>
    </source>
</evidence>
<dbReference type="InterPro" id="IPR023346">
    <property type="entry name" value="Lysozyme-like_dom_sf"/>
</dbReference>
<dbReference type="PANTHER" id="PTHR37423">
    <property type="entry name" value="SOLUBLE LYTIC MUREIN TRANSGLYCOSYLASE-RELATED"/>
    <property type="match status" value="1"/>
</dbReference>
<dbReference type="InterPro" id="IPR008939">
    <property type="entry name" value="Lytic_TGlycosylase_superhlx_U"/>
</dbReference>
<feature type="transmembrane region" description="Helical" evidence="3">
    <location>
        <begin position="34"/>
        <end position="53"/>
    </location>
</feature>
<keyword evidence="3" id="KW-0812">Transmembrane</keyword>
<dbReference type="GO" id="GO:0016020">
    <property type="term" value="C:membrane"/>
    <property type="evidence" value="ECO:0007669"/>
    <property type="project" value="InterPro"/>
</dbReference>
<dbReference type="SUPFAM" id="SSF48435">
    <property type="entry name" value="Bacterial muramidases"/>
    <property type="match status" value="1"/>
</dbReference>
<sequence length="671" mass="76019">MGTGASADNFFQEEVSSMFQAVYNSKAMSQVIDLLIRSAFWAVLLLLFLPPNLALGSDGKEFFKGGKCDLDAGRYEEAVEKLVAAAKEFPLLEDYTLLYLSTAYHELGDHKKSLDAVLALIHKYPQSPLIKKARSIEIREAKENEGERILQIMDSYVRDYPEDEEMNFAYGLLLKQSGDVKRAKAVFKKIYILAGPLSKAAYAELKPSEVNSSDIVERAANLMKRNEFKEAEHELRKTLPSCDAKNREEILRNIGLSLFRQKQYKEAAEIYKTANDVFFKARSLYRAGDKQGFESALRELRAKKDKRAGGLLLAVASDRRKDGDCEGALEIYAEVSSGYPADAEEAMWGMGWTYYRTADYEKSAGIFGKLYAKYEDPKYLYWQARSTEAAGKDAKELYSLLSKYENNFYAGLSAAKGKIKAVSLAYPDAPLEVDNGAQRQFERVDALFSLGMTREASAELQWISRKIETPLMLAATASRFQKIGDYKRAVTLATRMPYSEKLHGFWYPLAFWDDVEKVSSKHDIDPMIALSVIREESRFDPDARSVAGARGLMQLMPHTAYRLDKDINLGISRDSQLNDVKKNINLGVYYLKTLFREFRSLPYVLAAYNAGEAMVRKWQQRDNNIAVDEFIEEIPYSETRNYVKKVVNSFFQYKRLSPSEAVSASLLLGSL</sequence>
<dbReference type="PROSITE" id="PS00922">
    <property type="entry name" value="TRANSGLYCOSYLASE"/>
    <property type="match status" value="1"/>
</dbReference>
<evidence type="ECO:0000256" key="3">
    <source>
        <dbReference type="SAM" id="Phobius"/>
    </source>
</evidence>
<dbReference type="Proteomes" id="UP000245125">
    <property type="component" value="Unassembled WGS sequence"/>
</dbReference>
<accession>A0A2U3QH51</accession>
<evidence type="ECO:0000256" key="2">
    <source>
        <dbReference type="ARBA" id="ARBA00022729"/>
    </source>
</evidence>
<dbReference type="InterPro" id="IPR011990">
    <property type="entry name" value="TPR-like_helical_dom_sf"/>
</dbReference>
<proteinExistence type="inferred from homology"/>
<keyword evidence="3" id="KW-0472">Membrane</keyword>
<name>A0A2U3QH51_9BACT</name>
<protein>
    <submittedName>
        <fullName evidence="5">Putative Soluble lytic murein transglycosylase</fullName>
    </submittedName>
</protein>
<evidence type="ECO:0000313" key="5">
    <source>
        <dbReference type="EMBL" id="SPQ00680.1"/>
    </source>
</evidence>
<dbReference type="Pfam" id="PF13174">
    <property type="entry name" value="TPR_6"/>
    <property type="match status" value="1"/>
</dbReference>
<keyword evidence="3" id="KW-1133">Transmembrane helix</keyword>
<comment type="similarity">
    <text evidence="1">Belongs to the transglycosylase Slt family.</text>
</comment>
<dbReference type="Pfam" id="PF01464">
    <property type="entry name" value="SLT"/>
    <property type="match status" value="1"/>
</dbReference>
<dbReference type="OrthoDB" id="92254at2"/>
<dbReference type="CDD" id="cd13401">
    <property type="entry name" value="Slt70-like"/>
    <property type="match status" value="1"/>
</dbReference>
<dbReference type="InterPro" id="IPR000189">
    <property type="entry name" value="Transglyc_AS"/>
</dbReference>
<dbReference type="InterPro" id="IPR008258">
    <property type="entry name" value="Transglycosylase_SLT_dom_1"/>
</dbReference>
<gene>
    <name evidence="5" type="ORF">NBG4_30074</name>
</gene>